<dbReference type="InterPro" id="IPR007275">
    <property type="entry name" value="YTH_domain"/>
</dbReference>
<dbReference type="InterPro" id="IPR000504">
    <property type="entry name" value="RRM_dom"/>
</dbReference>
<dbReference type="OrthoDB" id="306690at2759"/>
<proteinExistence type="predicted"/>
<feature type="domain" description="RRM" evidence="3">
    <location>
        <begin position="76"/>
        <end position="163"/>
    </location>
</feature>
<feature type="compositionally biased region" description="Polar residues" evidence="2">
    <location>
        <begin position="292"/>
        <end position="302"/>
    </location>
</feature>
<dbReference type="Pfam" id="PF04146">
    <property type="entry name" value="YTH"/>
    <property type="match status" value="1"/>
</dbReference>
<dbReference type="CDD" id="cd00590">
    <property type="entry name" value="RRM_SF"/>
    <property type="match status" value="1"/>
</dbReference>
<keyword evidence="1" id="KW-0694">RNA-binding</keyword>
<dbReference type="GO" id="GO:0003729">
    <property type="term" value="F:mRNA binding"/>
    <property type="evidence" value="ECO:0007669"/>
    <property type="project" value="TreeGrafter"/>
</dbReference>
<dbReference type="InterPro" id="IPR012677">
    <property type="entry name" value="Nucleotide-bd_a/b_plait_sf"/>
</dbReference>
<dbReference type="CDD" id="cd21134">
    <property type="entry name" value="YTH"/>
    <property type="match status" value="1"/>
</dbReference>
<dbReference type="VEuPathDB" id="FungiDB:PV10_08295"/>
<protein>
    <recommendedName>
        <fullName evidence="7">RRM domain-containing protein</fullName>
    </recommendedName>
</protein>
<dbReference type="GO" id="GO:1990247">
    <property type="term" value="F:N6-methyladenosine-containing RNA reader activity"/>
    <property type="evidence" value="ECO:0007669"/>
    <property type="project" value="TreeGrafter"/>
</dbReference>
<dbReference type="InterPro" id="IPR057720">
    <property type="entry name" value="RRM_YTH1"/>
</dbReference>
<evidence type="ECO:0000313" key="6">
    <source>
        <dbReference type="Proteomes" id="UP000288859"/>
    </source>
</evidence>
<evidence type="ECO:0000259" key="3">
    <source>
        <dbReference type="PROSITE" id="PS50102"/>
    </source>
</evidence>
<gene>
    <name evidence="5" type="ORF">B0A52_05547</name>
</gene>
<dbReference type="AlphaFoldDB" id="A0A438N3F1"/>
<comment type="caution">
    <text evidence="5">The sequence shown here is derived from an EMBL/GenBank/DDBJ whole genome shotgun (WGS) entry which is preliminary data.</text>
</comment>
<feature type="domain" description="YTH" evidence="4">
    <location>
        <begin position="201"/>
        <end position="366"/>
    </location>
</feature>
<dbReference type="InterPro" id="IPR035979">
    <property type="entry name" value="RBD_domain_sf"/>
</dbReference>
<dbReference type="GO" id="GO:0005737">
    <property type="term" value="C:cytoplasm"/>
    <property type="evidence" value="ECO:0007669"/>
    <property type="project" value="TreeGrafter"/>
</dbReference>
<dbReference type="InterPro" id="IPR045168">
    <property type="entry name" value="YTH_prot"/>
</dbReference>
<dbReference type="PANTHER" id="PTHR12357">
    <property type="entry name" value="YTH YT521-B HOMOLOGY DOMAIN-CONTAINING"/>
    <property type="match status" value="1"/>
</dbReference>
<evidence type="ECO:0000256" key="1">
    <source>
        <dbReference type="PROSITE-ProRule" id="PRU00176"/>
    </source>
</evidence>
<organism evidence="5 6">
    <name type="scientific">Exophiala mesophila</name>
    <name type="common">Black yeast-like fungus</name>
    <dbReference type="NCBI Taxonomy" id="212818"/>
    <lineage>
        <taxon>Eukaryota</taxon>
        <taxon>Fungi</taxon>
        <taxon>Dikarya</taxon>
        <taxon>Ascomycota</taxon>
        <taxon>Pezizomycotina</taxon>
        <taxon>Eurotiomycetes</taxon>
        <taxon>Chaetothyriomycetidae</taxon>
        <taxon>Chaetothyriales</taxon>
        <taxon>Herpotrichiellaceae</taxon>
        <taxon>Exophiala</taxon>
    </lineage>
</organism>
<dbReference type="SUPFAM" id="SSF54928">
    <property type="entry name" value="RNA-binding domain, RBD"/>
    <property type="match status" value="1"/>
</dbReference>
<feature type="compositionally biased region" description="Low complexity" evidence="2">
    <location>
        <begin position="307"/>
        <end position="316"/>
    </location>
</feature>
<evidence type="ECO:0000256" key="2">
    <source>
        <dbReference type="SAM" id="MobiDB-lite"/>
    </source>
</evidence>
<dbReference type="GO" id="GO:0061157">
    <property type="term" value="P:mRNA destabilization"/>
    <property type="evidence" value="ECO:0007669"/>
    <property type="project" value="TreeGrafter"/>
</dbReference>
<feature type="region of interest" description="Disordered" evidence="2">
    <location>
        <begin position="292"/>
        <end position="337"/>
    </location>
</feature>
<evidence type="ECO:0000313" key="5">
    <source>
        <dbReference type="EMBL" id="RVX70214.1"/>
    </source>
</evidence>
<dbReference type="Gene3D" id="3.30.70.330">
    <property type="match status" value="1"/>
</dbReference>
<reference evidence="5 6" key="1">
    <citation type="submission" date="2017-03" db="EMBL/GenBank/DDBJ databases">
        <title>Genomes of endolithic fungi from Antarctica.</title>
        <authorList>
            <person name="Coleine C."/>
            <person name="Masonjones S."/>
            <person name="Stajich J.E."/>
        </authorList>
    </citation>
    <scope>NUCLEOTIDE SEQUENCE [LARGE SCALE GENOMIC DNA]</scope>
    <source>
        <strain evidence="5 6">CCFEE 6314</strain>
    </source>
</reference>
<sequence length="511" mass="56962">MVSTTFPCVWEDRSHSTWSWSPSYRKIQHLSLQADPKGVDPRDRCSYRGANHTTVSGFPKMTTGPKPQDARHWGQHALWVGNIAPEVTILTLRDYFSAACPKTVISIAYNSDARYAFVNFSSEESRAAAIRHAASTLFQGRRLDCRIRQGSMSRSTKVHYAVGKPGNTSFTVSHQGENSLEQRAVELLHYPETVEAQWGRDKFFILKSFSLEALAKSIETARWYVPKRHCSRLNFAHQVSLAAGCSNLIVLRSMLTRPFGRNPQTARNVYFIFSINGSGSFCGLAKMKSETQPEASATNQQNDIHRTSSTRSDSSSLPRHALSRVSGAGSGLRTPTTASSISVAGTIHYEPQRRRIVWEALPAELADEQEPDDDLAWSESSSSSSTVSNYEAGLVAGEDTYRLRRHTVPSRADISLDSPEVKALWDKDLAGMKTEPKPDTGLMEMLEQFGNPCDIEWISTKAIFFDEIRGIKNAWNNNKEIQVARNVTAVEPRAATELLKVWTGVESRRVS</sequence>
<accession>A0A438N3F1</accession>
<dbReference type="Gene3D" id="3.10.590.10">
    <property type="entry name" value="ph1033 like domains"/>
    <property type="match status" value="2"/>
</dbReference>
<name>A0A438N3F1_EXOME</name>
<dbReference type="Proteomes" id="UP000288859">
    <property type="component" value="Unassembled WGS sequence"/>
</dbReference>
<dbReference type="PROSITE" id="PS50882">
    <property type="entry name" value="YTH"/>
    <property type="match status" value="2"/>
</dbReference>
<feature type="domain" description="YTH" evidence="4">
    <location>
        <begin position="362"/>
        <end position="502"/>
    </location>
</feature>
<dbReference type="SMART" id="SM00360">
    <property type="entry name" value="RRM"/>
    <property type="match status" value="1"/>
</dbReference>
<dbReference type="Pfam" id="PF25701">
    <property type="entry name" value="RRM_YTH1"/>
    <property type="match status" value="1"/>
</dbReference>
<dbReference type="PROSITE" id="PS50102">
    <property type="entry name" value="RRM"/>
    <property type="match status" value="1"/>
</dbReference>
<dbReference type="EMBL" id="NAJM01000024">
    <property type="protein sequence ID" value="RVX70214.1"/>
    <property type="molecule type" value="Genomic_DNA"/>
</dbReference>
<evidence type="ECO:0000259" key="4">
    <source>
        <dbReference type="PROSITE" id="PS50882"/>
    </source>
</evidence>
<evidence type="ECO:0008006" key="7">
    <source>
        <dbReference type="Google" id="ProtNLM"/>
    </source>
</evidence>
<dbReference type="PANTHER" id="PTHR12357:SF89">
    <property type="entry name" value="YTH DOMAIN-CONTAINING FAMILY PROTEIN"/>
    <property type="match status" value="1"/>
</dbReference>